<protein>
    <submittedName>
        <fullName evidence="6">3',5'-cyclic-nucleotide phosphodiesterase</fullName>
    </submittedName>
</protein>
<dbReference type="SUPFAM" id="SSF56300">
    <property type="entry name" value="Metallo-dependent phosphatases"/>
    <property type="match status" value="1"/>
</dbReference>
<evidence type="ECO:0000256" key="1">
    <source>
        <dbReference type="ARBA" id="ARBA00022723"/>
    </source>
</evidence>
<name>A0A524RLC2_9CHRO</name>
<feature type="domain" description="Calcineurin-like phosphoesterase" evidence="5">
    <location>
        <begin position="1"/>
        <end position="196"/>
    </location>
</feature>
<accession>A0A524RLC2</accession>
<proteinExistence type="inferred from homology"/>
<gene>
    <name evidence="6" type="ORF">ERJ67_09010</name>
</gene>
<evidence type="ECO:0000256" key="4">
    <source>
        <dbReference type="ARBA" id="ARBA00025742"/>
    </source>
</evidence>
<dbReference type="EMBL" id="SRMO01000084">
    <property type="protein sequence ID" value="TGG90855.1"/>
    <property type="molecule type" value="Genomic_DNA"/>
</dbReference>
<evidence type="ECO:0000256" key="2">
    <source>
        <dbReference type="ARBA" id="ARBA00022801"/>
    </source>
</evidence>
<evidence type="ECO:0000313" key="7">
    <source>
        <dbReference type="Proteomes" id="UP000317990"/>
    </source>
</evidence>
<dbReference type="PANTHER" id="PTHR42988">
    <property type="entry name" value="PHOSPHOHYDROLASE"/>
    <property type="match status" value="1"/>
</dbReference>
<organism evidence="6 7">
    <name type="scientific">Aphanocapsa feldmannii 277cV</name>
    <dbReference type="NCBI Taxonomy" id="2507553"/>
    <lineage>
        <taxon>Bacteria</taxon>
        <taxon>Bacillati</taxon>
        <taxon>Cyanobacteriota</taxon>
        <taxon>Cyanophyceae</taxon>
        <taxon>Oscillatoriophycideae</taxon>
        <taxon>Chroococcales</taxon>
        <taxon>Microcystaceae</taxon>
        <taxon>Aphanocapsa</taxon>
    </lineage>
</organism>
<keyword evidence="2" id="KW-0378">Hydrolase</keyword>
<comment type="caution">
    <text evidence="6">The sequence shown here is derived from an EMBL/GenBank/DDBJ whole genome shotgun (WGS) entry which is preliminary data.</text>
</comment>
<dbReference type="InterPro" id="IPR029052">
    <property type="entry name" value="Metallo-depent_PP-like"/>
</dbReference>
<dbReference type="InterPro" id="IPR050884">
    <property type="entry name" value="CNP_phosphodiesterase-III"/>
</dbReference>
<dbReference type="PANTHER" id="PTHR42988:SF2">
    <property type="entry name" value="CYCLIC NUCLEOTIDE PHOSPHODIESTERASE CBUA0032-RELATED"/>
    <property type="match status" value="1"/>
</dbReference>
<reference evidence="6 7" key="1">
    <citation type="journal article" date="2019" name="mSystems">
        <title>Life at home and on the roam: Genomic adaptions reflect the dual lifestyle of an intracellular, facultative symbiont.</title>
        <authorList>
            <person name="Burgsdorf I."/>
        </authorList>
    </citation>
    <scope>NUCLEOTIDE SEQUENCE [LARGE SCALE GENOMIC DNA]</scope>
    <source>
        <strain evidence="6">277cV</strain>
    </source>
</reference>
<dbReference type="InterPro" id="IPR004843">
    <property type="entry name" value="Calcineurin-like_PHP"/>
</dbReference>
<dbReference type="Gene3D" id="3.60.21.10">
    <property type="match status" value="1"/>
</dbReference>
<dbReference type="Proteomes" id="UP000317990">
    <property type="component" value="Unassembled WGS sequence"/>
</dbReference>
<sequence>MRILQLSDPHLLADPRGICRHVQPCRQLALCLTAALAPRSLPLPDLLLLSGDLCQDESWGGYRNLTELLSCHVVPRGIPLVLLPGNHDHPQLLRASCQGLAGIAPCVVSHGGWQLLSLDSHCAGRRSGRIAGRQLRWLEQRLEQSSDPCVVCLHHPPLSIGDPRMDRIRLERPEPLLRLLNRQPRVKAVLCGHIHQAWSGRLPGPGRIPLYGCPSSLAQFGPVQPGVQTERPGWRWLEGSSNGQLTTSVERLQHSADGEKARFAAPEGI</sequence>
<dbReference type="GO" id="GO:0016787">
    <property type="term" value="F:hydrolase activity"/>
    <property type="evidence" value="ECO:0007669"/>
    <property type="project" value="UniProtKB-KW"/>
</dbReference>
<evidence type="ECO:0000259" key="5">
    <source>
        <dbReference type="Pfam" id="PF00149"/>
    </source>
</evidence>
<dbReference type="AlphaFoldDB" id="A0A524RLC2"/>
<comment type="similarity">
    <text evidence="4">Belongs to the cyclic nucleotide phosphodiesterase class-III family.</text>
</comment>
<evidence type="ECO:0000256" key="3">
    <source>
        <dbReference type="ARBA" id="ARBA00023004"/>
    </source>
</evidence>
<keyword evidence="1" id="KW-0479">Metal-binding</keyword>
<dbReference type="Pfam" id="PF00149">
    <property type="entry name" value="Metallophos"/>
    <property type="match status" value="1"/>
</dbReference>
<dbReference type="GO" id="GO:0046872">
    <property type="term" value="F:metal ion binding"/>
    <property type="evidence" value="ECO:0007669"/>
    <property type="project" value="UniProtKB-KW"/>
</dbReference>
<keyword evidence="3" id="KW-0408">Iron</keyword>
<evidence type="ECO:0000313" key="6">
    <source>
        <dbReference type="EMBL" id="TGG90855.1"/>
    </source>
</evidence>